<dbReference type="EMBL" id="JBHTBE010000001">
    <property type="protein sequence ID" value="MFC7268186.1"/>
    <property type="molecule type" value="Genomic_DNA"/>
</dbReference>
<evidence type="ECO:0000313" key="2">
    <source>
        <dbReference type="Proteomes" id="UP001596507"/>
    </source>
</evidence>
<evidence type="ECO:0000313" key="1">
    <source>
        <dbReference type="EMBL" id="MFC7268186.1"/>
    </source>
</evidence>
<dbReference type="RefSeq" id="WP_262873100.1">
    <property type="nucleotide sequence ID" value="NZ_BAABKW010000005.1"/>
</dbReference>
<dbReference type="Gene3D" id="1.10.260.40">
    <property type="entry name" value="lambda repressor-like DNA-binding domains"/>
    <property type="match status" value="1"/>
</dbReference>
<sequence>MPDTVIDVTGLASALETRVKADEISWRQAAGQIGVSPSLLTRLRNDQRPDLDAFARIVRWLRIPADQFMVDAHELATRDEPELGSSINALLRARSDLDEQDKQHLESILQSGIDYFRSTRKSS</sequence>
<dbReference type="Proteomes" id="UP001596507">
    <property type="component" value="Unassembled WGS sequence"/>
</dbReference>
<dbReference type="SUPFAM" id="SSF47413">
    <property type="entry name" value="lambda repressor-like DNA-binding domains"/>
    <property type="match status" value="1"/>
</dbReference>
<keyword evidence="2" id="KW-1185">Reference proteome</keyword>
<organism evidence="1 2">
    <name type="scientific">Microbacterium fluvii</name>
    <dbReference type="NCBI Taxonomy" id="415215"/>
    <lineage>
        <taxon>Bacteria</taxon>
        <taxon>Bacillati</taxon>
        <taxon>Actinomycetota</taxon>
        <taxon>Actinomycetes</taxon>
        <taxon>Micrococcales</taxon>
        <taxon>Microbacteriaceae</taxon>
        <taxon>Microbacterium</taxon>
    </lineage>
</organism>
<accession>A0ABW2HEN8</accession>
<reference evidence="2" key="1">
    <citation type="journal article" date="2019" name="Int. J. Syst. Evol. Microbiol.">
        <title>The Global Catalogue of Microorganisms (GCM) 10K type strain sequencing project: providing services to taxonomists for standard genome sequencing and annotation.</title>
        <authorList>
            <consortium name="The Broad Institute Genomics Platform"/>
            <consortium name="The Broad Institute Genome Sequencing Center for Infectious Disease"/>
            <person name="Wu L."/>
            <person name="Ma J."/>
        </authorList>
    </citation>
    <scope>NUCLEOTIDE SEQUENCE [LARGE SCALE GENOMIC DNA]</scope>
    <source>
        <strain evidence="2">CGMCC 1.15772</strain>
    </source>
</reference>
<gene>
    <name evidence="1" type="ORF">ACFQRL_04335</name>
</gene>
<name>A0ABW2HEN8_9MICO</name>
<proteinExistence type="predicted"/>
<comment type="caution">
    <text evidence="1">The sequence shown here is derived from an EMBL/GenBank/DDBJ whole genome shotgun (WGS) entry which is preliminary data.</text>
</comment>
<dbReference type="InterPro" id="IPR010982">
    <property type="entry name" value="Lambda_DNA-bd_dom_sf"/>
</dbReference>
<protein>
    <submittedName>
        <fullName evidence="1">Transcriptional regulator</fullName>
    </submittedName>
</protein>